<evidence type="ECO:0000256" key="4">
    <source>
        <dbReference type="ARBA" id="ARBA00022603"/>
    </source>
</evidence>
<keyword evidence="7" id="KW-0809">Transit peptide</keyword>
<reference evidence="12" key="2">
    <citation type="submission" date="2025-09" db="UniProtKB">
        <authorList>
            <consortium name="Ensembl"/>
        </authorList>
    </citation>
    <scope>IDENTIFICATION</scope>
</reference>
<dbReference type="Pfam" id="PF00588">
    <property type="entry name" value="SpoU_methylase"/>
    <property type="match status" value="1"/>
</dbReference>
<dbReference type="SUPFAM" id="SSF55315">
    <property type="entry name" value="L30e-like"/>
    <property type="match status" value="1"/>
</dbReference>
<dbReference type="InterPro" id="IPR047182">
    <property type="entry name" value="MRM1"/>
</dbReference>
<evidence type="ECO:0000256" key="5">
    <source>
        <dbReference type="ARBA" id="ARBA00022679"/>
    </source>
</evidence>
<dbReference type="InterPro" id="IPR029028">
    <property type="entry name" value="Alpha/beta_knot_MTases"/>
</dbReference>
<proteinExistence type="inferred from homology"/>
<dbReference type="InterPro" id="IPR047261">
    <property type="entry name" value="MRM1_MeTrfase_dom"/>
</dbReference>
<keyword evidence="4" id="KW-0489">Methyltransferase</keyword>
<name>A0A3B3S1G9_9TELE</name>
<dbReference type="STRING" id="1676925.ENSPKIP00000024378"/>
<keyword evidence="13" id="KW-1185">Reference proteome</keyword>
<dbReference type="PANTHER" id="PTHR46103">
    <property type="entry name" value="RRNA METHYLTRANSFERASE 1, MITOCHONDRIAL"/>
    <property type="match status" value="1"/>
</dbReference>
<evidence type="ECO:0000256" key="1">
    <source>
        <dbReference type="ARBA" id="ARBA00004173"/>
    </source>
</evidence>
<accession>A0A3B3S1G9</accession>
<sequence>MILMRITAVTPSWTCRRCCPRPGAASFGHSAALRFPGDSKAGASARTPVPPRASPRRRGHADIAWGAPHPRAPARGRISPELLKLRVEDLAEGRRGAERQEGRGDRVEVLFGVAPCLLAVTQGRRELYRLCVKEGFGPQRDSVQRVCEEARRWGVPIQRCSRTQLDSMSGRRVHQGVCLEASPLEFLSDGEDAEHEQGDTDPPLWLVLDGIQDPMNLGAILRSAYFLGVDRVASSLRNSCPLTPVVSKASSGVMEVMGVYGYDSLSQLLKEKVSRGWHVLGSVGMMDKNTAVPVLDCVEFRLSRPTLLLMGGEGTGLSPEILSLCHSLVTIRPRHQLHPAVESLNVSVATGILLHSLLMSRGGPCR</sequence>
<dbReference type="InterPro" id="IPR029026">
    <property type="entry name" value="tRNA_m1G_MTases_N"/>
</dbReference>
<dbReference type="InterPro" id="IPR029064">
    <property type="entry name" value="Ribosomal_eL30-like_sf"/>
</dbReference>
<dbReference type="Ensembl" id="ENSPKIT00000005084.1">
    <property type="protein sequence ID" value="ENSPKIP00000024378.1"/>
    <property type="gene ID" value="ENSPKIG00000007654.1"/>
</dbReference>
<evidence type="ECO:0000256" key="9">
    <source>
        <dbReference type="ARBA" id="ARBA00034881"/>
    </source>
</evidence>
<dbReference type="OrthoDB" id="270651at2759"/>
<dbReference type="InterPro" id="IPR001537">
    <property type="entry name" value="SpoU_MeTrfase"/>
</dbReference>
<feature type="domain" description="RNA 2-O ribose methyltransferase substrate binding" evidence="11">
    <location>
        <begin position="109"/>
        <end position="187"/>
    </location>
</feature>
<evidence type="ECO:0000256" key="8">
    <source>
        <dbReference type="ARBA" id="ARBA00023128"/>
    </source>
</evidence>
<dbReference type="SMART" id="SM00967">
    <property type="entry name" value="SpoU_sub_bind"/>
    <property type="match status" value="1"/>
</dbReference>
<comment type="subcellular location">
    <subcellularLocation>
        <location evidence="1">Mitochondrion</location>
    </subcellularLocation>
</comment>
<dbReference type="GO" id="GO:0005739">
    <property type="term" value="C:mitochondrion"/>
    <property type="evidence" value="ECO:0007669"/>
    <property type="project" value="UniProtKB-SubCell"/>
</dbReference>
<dbReference type="PANTHER" id="PTHR46103:SF1">
    <property type="entry name" value="RRNA METHYLTRANSFERASE 1, MITOCHONDRIAL"/>
    <property type="match status" value="1"/>
</dbReference>
<feature type="region of interest" description="Disordered" evidence="10">
    <location>
        <begin position="36"/>
        <end position="71"/>
    </location>
</feature>
<evidence type="ECO:0000313" key="13">
    <source>
        <dbReference type="Proteomes" id="UP000261540"/>
    </source>
</evidence>
<keyword evidence="6" id="KW-0949">S-adenosyl-L-methionine</keyword>
<dbReference type="RefSeq" id="XP_023700666.1">
    <property type="nucleotide sequence ID" value="XM_023844898.1"/>
</dbReference>
<dbReference type="Proteomes" id="UP000261540">
    <property type="component" value="Unplaced"/>
</dbReference>
<comment type="similarity">
    <text evidence="2">Belongs to the class IV-like SAM-binding methyltransferase superfamily. RNA methyltransferase TrmH family.</text>
</comment>
<dbReference type="RefSeq" id="XP_023700667.1">
    <property type="nucleotide sequence ID" value="XM_023844899.2"/>
</dbReference>
<dbReference type="InterPro" id="IPR013123">
    <property type="entry name" value="SpoU_subst-bd"/>
</dbReference>
<dbReference type="GO" id="GO:0016435">
    <property type="term" value="F:rRNA (guanine) methyltransferase activity"/>
    <property type="evidence" value="ECO:0007669"/>
    <property type="project" value="TreeGrafter"/>
</dbReference>
<dbReference type="Gene3D" id="3.30.1330.30">
    <property type="match status" value="1"/>
</dbReference>
<keyword evidence="5" id="KW-0808">Transferase</keyword>
<evidence type="ECO:0000256" key="10">
    <source>
        <dbReference type="SAM" id="MobiDB-lite"/>
    </source>
</evidence>
<keyword evidence="3" id="KW-0698">rRNA processing</keyword>
<dbReference type="CDD" id="cd18105">
    <property type="entry name" value="SpoU-like_MRM1"/>
    <property type="match status" value="1"/>
</dbReference>
<dbReference type="Gene3D" id="3.40.1280.10">
    <property type="match status" value="1"/>
</dbReference>
<dbReference type="GeneID" id="111860843"/>
<evidence type="ECO:0000256" key="3">
    <source>
        <dbReference type="ARBA" id="ARBA00022552"/>
    </source>
</evidence>
<evidence type="ECO:0000256" key="2">
    <source>
        <dbReference type="ARBA" id="ARBA00007228"/>
    </source>
</evidence>
<protein>
    <recommendedName>
        <fullName evidence="9">rRNA methyltransferase 1, mitochondrial</fullName>
    </recommendedName>
</protein>
<dbReference type="RefSeq" id="XP_023700665.1">
    <property type="nucleotide sequence ID" value="XM_023844897.1"/>
</dbReference>
<organism evidence="12 13">
    <name type="scientific">Paramormyrops kingsleyae</name>
    <dbReference type="NCBI Taxonomy" id="1676925"/>
    <lineage>
        <taxon>Eukaryota</taxon>
        <taxon>Metazoa</taxon>
        <taxon>Chordata</taxon>
        <taxon>Craniata</taxon>
        <taxon>Vertebrata</taxon>
        <taxon>Euteleostomi</taxon>
        <taxon>Actinopterygii</taxon>
        <taxon>Neopterygii</taxon>
        <taxon>Teleostei</taxon>
        <taxon>Osteoglossocephala</taxon>
        <taxon>Osteoglossomorpha</taxon>
        <taxon>Osteoglossiformes</taxon>
        <taxon>Mormyridae</taxon>
        <taxon>Paramormyrops</taxon>
    </lineage>
</organism>
<evidence type="ECO:0000256" key="6">
    <source>
        <dbReference type="ARBA" id="ARBA00022691"/>
    </source>
</evidence>
<dbReference type="GO" id="GO:0003723">
    <property type="term" value="F:RNA binding"/>
    <property type="evidence" value="ECO:0007669"/>
    <property type="project" value="InterPro"/>
</dbReference>
<dbReference type="GeneTree" id="ENSGT00390000018761"/>
<dbReference type="Pfam" id="PF08032">
    <property type="entry name" value="SpoU_sub_bind"/>
    <property type="match status" value="1"/>
</dbReference>
<keyword evidence="8" id="KW-0496">Mitochondrion</keyword>
<evidence type="ECO:0000259" key="11">
    <source>
        <dbReference type="SMART" id="SM00967"/>
    </source>
</evidence>
<evidence type="ECO:0000256" key="7">
    <source>
        <dbReference type="ARBA" id="ARBA00022946"/>
    </source>
</evidence>
<evidence type="ECO:0000313" key="12">
    <source>
        <dbReference type="Ensembl" id="ENSPKIP00000024378.1"/>
    </source>
</evidence>
<dbReference type="SUPFAM" id="SSF75217">
    <property type="entry name" value="alpha/beta knot"/>
    <property type="match status" value="1"/>
</dbReference>
<dbReference type="AlphaFoldDB" id="A0A3B3S1G9"/>
<dbReference type="FunFam" id="3.40.1280.10:FF:000054">
    <property type="entry name" value="rRNA methylase, putative"/>
    <property type="match status" value="1"/>
</dbReference>
<reference evidence="12" key="1">
    <citation type="submission" date="2025-08" db="UniProtKB">
        <authorList>
            <consortium name="Ensembl"/>
        </authorList>
    </citation>
    <scope>IDENTIFICATION</scope>
</reference>